<evidence type="ECO:0000256" key="2">
    <source>
        <dbReference type="ARBA" id="ARBA00004173"/>
    </source>
</evidence>
<evidence type="ECO:0000256" key="9">
    <source>
        <dbReference type="ARBA" id="ARBA00022695"/>
    </source>
</evidence>
<dbReference type="Pfam" id="PF01467">
    <property type="entry name" value="CTP_transf_like"/>
    <property type="match status" value="1"/>
</dbReference>
<dbReference type="Gene3D" id="3.40.50.620">
    <property type="entry name" value="HUPs"/>
    <property type="match status" value="1"/>
</dbReference>
<dbReference type="EMBL" id="CP090163">
    <property type="protein sequence ID" value="UJO12799.1"/>
    <property type="molecule type" value="Genomic_DNA"/>
</dbReference>
<evidence type="ECO:0000256" key="1">
    <source>
        <dbReference type="ARBA" id="ARBA00001946"/>
    </source>
</evidence>
<dbReference type="EC" id="2.7.7.18" evidence="17"/>
<evidence type="ECO:0000256" key="15">
    <source>
        <dbReference type="ARBA" id="ARBA00049001"/>
    </source>
</evidence>
<comment type="pathway">
    <text evidence="3 17">Cofactor biosynthesis; NAD(+) biosynthesis; NAD(+) from nicotinamide D-ribonucleotide: step 1/1.</text>
</comment>
<comment type="function">
    <text evidence="16">Catalyzes the formation of NAD(+) from nicotinamide mononucleotide (NMN) and ATP. Can also use the deamidated form; nicotinic acid mononucleotide (NaMN) as substrate with the same efficiency. Can use triazofurin monophosphate (TrMP) as substrate. Can also use GTP and ITP as nucleotide donors. Also catalyzes the reverse reaction, i.e. the pyrophosphorolytic cleavage of NAD(+). For the pyrophosphorolytic activity, can use NAD(+), NADH, NaAD, nicotinic acid adenine dinucleotide phosphate (NHD), nicotinamide guanine dinucleotide (NGD) as substrates. Fails to cleave phosphorylated dinucleotides NADP(+), NADPH and NaADP(+). Protects against axonal degeneration following injury. May be involved in the maintenance of axonal integrity. Also functions as a stress-response chaperone protein that prevents toxic aggregation of proteins; this function may be independent of its NAD(+) synthesis activity.</text>
</comment>
<dbReference type="OrthoDB" id="422187at2759"/>
<dbReference type="RefSeq" id="XP_047757165.1">
    <property type="nucleotide sequence ID" value="XM_047899164.1"/>
</dbReference>
<evidence type="ECO:0000256" key="18">
    <source>
        <dbReference type="SAM" id="MobiDB-lite"/>
    </source>
</evidence>
<keyword evidence="11 17" id="KW-0067">ATP-binding</keyword>
<dbReference type="GO" id="GO:0005759">
    <property type="term" value="C:mitochondrial matrix"/>
    <property type="evidence" value="ECO:0007669"/>
    <property type="project" value="UniProtKB-ARBA"/>
</dbReference>
<evidence type="ECO:0000256" key="13">
    <source>
        <dbReference type="ARBA" id="ARBA00023128"/>
    </source>
</evidence>
<comment type="catalytic activity">
    <reaction evidence="15 17">
        <text>beta-nicotinamide D-ribonucleotide + ATP + H(+) = diphosphate + NAD(+)</text>
        <dbReference type="Rhea" id="RHEA:21360"/>
        <dbReference type="ChEBI" id="CHEBI:14649"/>
        <dbReference type="ChEBI" id="CHEBI:15378"/>
        <dbReference type="ChEBI" id="CHEBI:30616"/>
        <dbReference type="ChEBI" id="CHEBI:33019"/>
        <dbReference type="ChEBI" id="CHEBI:57540"/>
        <dbReference type="EC" id="2.7.7.1"/>
    </reaction>
</comment>
<keyword evidence="10 17" id="KW-0547">Nucleotide-binding</keyword>
<reference evidence="20" key="1">
    <citation type="submission" date="2021-12" db="EMBL/GenBank/DDBJ databases">
        <authorList>
            <person name="Zaccaron A."/>
            <person name="Stergiopoulos I."/>
        </authorList>
    </citation>
    <scope>NUCLEOTIDE SEQUENCE</scope>
    <source>
        <strain evidence="20">Race5_Kim</strain>
    </source>
</reference>
<sequence length="347" mass="39168">MCLRAPLRHPLRCTQPFALSSRQHLHSRLPFRLIPQRSLNRRHIYTPPPPLDHNVKLSGLIDYEAPPIPLTMADDIRGDMTLDEYEFPNSRLRHRIYDAERTPLVLIACGSFSPITFLHLRMFEMAADYARFNTKFEVVGAYLSCVGDAYKKTGLVKAEHRINMCTLAVQQSSWISVDPWEALHSEYLETAKVLDHFDHEINEVMGGIDTPVEKKKARIALLAGADLIQTFSTPGVWSPPDIDYILRNYGAFIVERSGTDIDEALATLQQWKDNIWVIQQLVQNDISSTKIRLFRRRDMSIRYLVPEQVVNYIEAHGLYDEDGAASTGSGSGKQPGESSGVASSSKG</sequence>
<evidence type="ECO:0000256" key="11">
    <source>
        <dbReference type="ARBA" id="ARBA00022840"/>
    </source>
</evidence>
<evidence type="ECO:0000256" key="3">
    <source>
        <dbReference type="ARBA" id="ARBA00004658"/>
    </source>
</evidence>
<dbReference type="GeneID" id="71979894"/>
<comment type="subcellular location">
    <subcellularLocation>
        <location evidence="2">Mitochondrion</location>
    </subcellularLocation>
</comment>
<keyword evidence="13" id="KW-0496">Mitochondrion</keyword>
<keyword evidence="12 17" id="KW-0520">NAD</keyword>
<feature type="domain" description="Cytidyltransferase-like" evidence="19">
    <location>
        <begin position="107"/>
        <end position="292"/>
    </location>
</feature>
<dbReference type="GO" id="GO:0005524">
    <property type="term" value="F:ATP binding"/>
    <property type="evidence" value="ECO:0007669"/>
    <property type="project" value="UniProtKB-KW"/>
</dbReference>
<evidence type="ECO:0000259" key="19">
    <source>
        <dbReference type="Pfam" id="PF01467"/>
    </source>
</evidence>
<comment type="catalytic activity">
    <reaction evidence="14 17">
        <text>nicotinate beta-D-ribonucleotide + ATP + H(+) = deamido-NAD(+) + diphosphate</text>
        <dbReference type="Rhea" id="RHEA:22860"/>
        <dbReference type="ChEBI" id="CHEBI:15378"/>
        <dbReference type="ChEBI" id="CHEBI:30616"/>
        <dbReference type="ChEBI" id="CHEBI:33019"/>
        <dbReference type="ChEBI" id="CHEBI:57502"/>
        <dbReference type="ChEBI" id="CHEBI:58437"/>
        <dbReference type="EC" id="2.7.7.18"/>
    </reaction>
</comment>
<evidence type="ECO:0000256" key="6">
    <source>
        <dbReference type="ARBA" id="ARBA00011881"/>
    </source>
</evidence>
<dbReference type="InterPro" id="IPR051182">
    <property type="entry name" value="Euk_NMN_adenylyltrnsfrase"/>
</dbReference>
<dbReference type="PANTHER" id="PTHR12039:SF0">
    <property type="entry name" value="NICOTINAMIDE-NUCLEOTIDE ADENYLYLTRANSFERASE"/>
    <property type="match status" value="1"/>
</dbReference>
<evidence type="ECO:0000256" key="17">
    <source>
        <dbReference type="RuleBase" id="RU362021"/>
    </source>
</evidence>
<feature type="compositionally biased region" description="Polar residues" evidence="18">
    <location>
        <begin position="336"/>
        <end position="347"/>
    </location>
</feature>
<evidence type="ECO:0000256" key="12">
    <source>
        <dbReference type="ARBA" id="ARBA00023027"/>
    </source>
</evidence>
<dbReference type="NCBIfam" id="TIGR00482">
    <property type="entry name" value="nicotinate (nicotinamide) nucleotide adenylyltransferase"/>
    <property type="match status" value="1"/>
</dbReference>
<dbReference type="PANTHER" id="PTHR12039">
    <property type="entry name" value="NICOTINAMIDE MONONUCLEOTIDE ADENYLYLTRANSFERASE"/>
    <property type="match status" value="1"/>
</dbReference>
<evidence type="ECO:0000313" key="20">
    <source>
        <dbReference type="EMBL" id="UJO12799.1"/>
    </source>
</evidence>
<name>A0A9Q8L8K5_PASFU</name>
<dbReference type="FunFam" id="3.40.50.620:FF:000221">
    <property type="entry name" value="Nicotinamide/nicotinic acid mononucleotide adenylyltransferase 3"/>
    <property type="match status" value="1"/>
</dbReference>
<evidence type="ECO:0000256" key="7">
    <source>
        <dbReference type="ARBA" id="ARBA00022642"/>
    </source>
</evidence>
<dbReference type="InterPro" id="IPR014729">
    <property type="entry name" value="Rossmann-like_a/b/a_fold"/>
</dbReference>
<evidence type="ECO:0000256" key="16">
    <source>
        <dbReference type="ARBA" id="ARBA00093425"/>
    </source>
</evidence>
<dbReference type="GO" id="GO:0009435">
    <property type="term" value="P:NAD+ biosynthetic process"/>
    <property type="evidence" value="ECO:0007669"/>
    <property type="project" value="InterPro"/>
</dbReference>
<evidence type="ECO:0000256" key="5">
    <source>
        <dbReference type="ARBA" id="ARBA00007064"/>
    </source>
</evidence>
<comment type="cofactor">
    <cofactor evidence="1">
        <name>Mg(2+)</name>
        <dbReference type="ChEBI" id="CHEBI:18420"/>
    </cofactor>
</comment>
<dbReference type="CDD" id="cd09286">
    <property type="entry name" value="NMNAT_Eukarya"/>
    <property type="match status" value="1"/>
</dbReference>
<gene>
    <name evidence="20" type="ORF">CLAFUR5_00016</name>
</gene>
<evidence type="ECO:0000256" key="10">
    <source>
        <dbReference type="ARBA" id="ARBA00022741"/>
    </source>
</evidence>
<comment type="subunit">
    <text evidence="6">Homotetramer.</text>
</comment>
<dbReference type="KEGG" id="ffu:CLAFUR5_00016"/>
<dbReference type="SUPFAM" id="SSF52374">
    <property type="entry name" value="Nucleotidylyl transferase"/>
    <property type="match status" value="1"/>
</dbReference>
<keyword evidence="8 17" id="KW-0808">Transferase</keyword>
<keyword evidence="9 17" id="KW-0548">Nucleotidyltransferase</keyword>
<reference evidence="20" key="2">
    <citation type="journal article" date="2022" name="Microb. Genom.">
        <title>A chromosome-scale genome assembly of the tomato pathogen Cladosporium fulvum reveals a compartmentalized genome architecture and the presence of a dispensable chromosome.</title>
        <authorList>
            <person name="Zaccaron A.Z."/>
            <person name="Chen L.H."/>
            <person name="Samaras A."/>
            <person name="Stergiopoulos I."/>
        </authorList>
    </citation>
    <scope>NUCLEOTIDE SEQUENCE</scope>
    <source>
        <strain evidence="20">Race5_Kim</strain>
    </source>
</reference>
<dbReference type="InterPro" id="IPR004821">
    <property type="entry name" value="Cyt_trans-like"/>
</dbReference>
<organism evidence="20 21">
    <name type="scientific">Passalora fulva</name>
    <name type="common">Tomato leaf mold</name>
    <name type="synonym">Cladosporium fulvum</name>
    <dbReference type="NCBI Taxonomy" id="5499"/>
    <lineage>
        <taxon>Eukaryota</taxon>
        <taxon>Fungi</taxon>
        <taxon>Dikarya</taxon>
        <taxon>Ascomycota</taxon>
        <taxon>Pezizomycotina</taxon>
        <taxon>Dothideomycetes</taxon>
        <taxon>Dothideomycetidae</taxon>
        <taxon>Mycosphaerellales</taxon>
        <taxon>Mycosphaerellaceae</taxon>
        <taxon>Fulvia</taxon>
    </lineage>
</organism>
<feature type="region of interest" description="Disordered" evidence="18">
    <location>
        <begin position="323"/>
        <end position="347"/>
    </location>
</feature>
<dbReference type="InterPro" id="IPR005248">
    <property type="entry name" value="NadD/NMNAT"/>
</dbReference>
<dbReference type="GO" id="GO:0004515">
    <property type="term" value="F:nicotinate-nucleotide adenylyltransferase activity"/>
    <property type="evidence" value="ECO:0007669"/>
    <property type="project" value="UniProtKB-EC"/>
</dbReference>
<dbReference type="InterPro" id="IPR045094">
    <property type="entry name" value="NMNAT_euk"/>
</dbReference>
<protein>
    <recommendedName>
        <fullName evidence="17">Nicotinamide-nucleotide adenylyltransferase</fullName>
        <ecNumber evidence="17">2.7.7.1</ecNumber>
        <ecNumber evidence="17">2.7.7.18</ecNumber>
    </recommendedName>
</protein>
<evidence type="ECO:0000313" key="21">
    <source>
        <dbReference type="Proteomes" id="UP000756132"/>
    </source>
</evidence>
<comment type="pathway">
    <text evidence="4">Cofactor biosynthesis; NAD(+) biosynthesis; deamido-NAD(+) from nicotinate D-ribonucleotide: step 1/1.</text>
</comment>
<dbReference type="Proteomes" id="UP000756132">
    <property type="component" value="Chromosome 1"/>
</dbReference>
<comment type="similarity">
    <text evidence="5 17">Belongs to the eukaryotic NMN adenylyltransferase family.</text>
</comment>
<accession>A0A9Q8L8K5</accession>
<dbReference type="EC" id="2.7.7.1" evidence="17"/>
<dbReference type="GO" id="GO:0000309">
    <property type="term" value="F:nicotinamide-nucleotide adenylyltransferase activity"/>
    <property type="evidence" value="ECO:0007669"/>
    <property type="project" value="UniProtKB-EC"/>
</dbReference>
<dbReference type="AlphaFoldDB" id="A0A9Q8L8K5"/>
<keyword evidence="21" id="KW-1185">Reference proteome</keyword>
<evidence type="ECO:0000256" key="4">
    <source>
        <dbReference type="ARBA" id="ARBA00005019"/>
    </source>
</evidence>
<keyword evidence="7 17" id="KW-0662">Pyridine nucleotide biosynthesis</keyword>
<proteinExistence type="inferred from homology"/>
<evidence type="ECO:0000256" key="14">
    <source>
        <dbReference type="ARBA" id="ARBA00048721"/>
    </source>
</evidence>
<evidence type="ECO:0000256" key="8">
    <source>
        <dbReference type="ARBA" id="ARBA00022679"/>
    </source>
</evidence>